<dbReference type="CDD" id="cd23293">
    <property type="entry name" value="beta-trefoil_MIR_SDF2_meta"/>
    <property type="match status" value="1"/>
</dbReference>
<dbReference type="InterPro" id="IPR016093">
    <property type="entry name" value="MIR_motif"/>
</dbReference>
<evidence type="ECO:0000313" key="6">
    <source>
        <dbReference type="WBParaSite" id="SMTH1_62560.1"/>
    </source>
</evidence>
<organism evidence="5 6">
    <name type="scientific">Schistosoma mattheei</name>
    <dbReference type="NCBI Taxonomy" id="31246"/>
    <lineage>
        <taxon>Eukaryota</taxon>
        <taxon>Metazoa</taxon>
        <taxon>Spiralia</taxon>
        <taxon>Lophotrochozoa</taxon>
        <taxon>Platyhelminthes</taxon>
        <taxon>Trematoda</taxon>
        <taxon>Digenea</taxon>
        <taxon>Strigeidida</taxon>
        <taxon>Schistosomatoidea</taxon>
        <taxon>Schistosomatidae</taxon>
        <taxon>Schistosoma</taxon>
    </lineage>
</organism>
<dbReference type="PROSITE" id="PS50919">
    <property type="entry name" value="MIR"/>
    <property type="match status" value="3"/>
</dbReference>
<reference evidence="6" key="1">
    <citation type="submission" date="2023-11" db="UniProtKB">
        <authorList>
            <consortium name="WormBaseParasite"/>
        </authorList>
    </citation>
    <scope>IDENTIFICATION</scope>
</reference>
<evidence type="ECO:0000256" key="2">
    <source>
        <dbReference type="ARBA" id="ARBA00022737"/>
    </source>
</evidence>
<feature type="chain" id="PRO_5041726667" description="MIR domain-containing protein" evidence="3">
    <location>
        <begin position="20"/>
        <end position="220"/>
    </location>
</feature>
<evidence type="ECO:0000256" key="3">
    <source>
        <dbReference type="SAM" id="SignalP"/>
    </source>
</evidence>
<keyword evidence="2" id="KW-0677">Repeat</keyword>
<keyword evidence="1 3" id="KW-0732">Signal</keyword>
<dbReference type="Proteomes" id="UP000050791">
    <property type="component" value="Unassembled WGS sequence"/>
</dbReference>
<dbReference type="PANTHER" id="PTHR46809:SF2">
    <property type="entry name" value="GH21273P"/>
    <property type="match status" value="1"/>
</dbReference>
<proteinExistence type="predicted"/>
<protein>
    <recommendedName>
        <fullName evidence="4">MIR domain-containing protein</fullName>
    </recommendedName>
</protein>
<evidence type="ECO:0000256" key="1">
    <source>
        <dbReference type="ARBA" id="ARBA00022729"/>
    </source>
</evidence>
<dbReference type="Pfam" id="PF02815">
    <property type="entry name" value="MIR"/>
    <property type="match status" value="1"/>
</dbReference>
<sequence length="220" mass="24774">MFPVFVLALFIVFTKKSVSQQNTVTCGSVLKLVNTDFNVRLHSHQVQYGSGSKQQSVTAVSDEMDTNSYWQVVERNGSPQCNRGRVIKCGQKIRLMHLSTQKYLHSHHFQSPLSPNYEVSAFGENGVGDEGDDWQVICDGAYWKQSSNIRLKHISTEGYLHLSGKQYSRPISGQYEVSSTPKLTNAITWIATEAMMNSNIFSCLIMLISCKRSCVNLCEY</sequence>
<evidence type="ECO:0000259" key="4">
    <source>
        <dbReference type="PROSITE" id="PS50919"/>
    </source>
</evidence>
<dbReference type="SMART" id="SM00472">
    <property type="entry name" value="MIR"/>
    <property type="match status" value="3"/>
</dbReference>
<dbReference type="WBParaSite" id="SMTH1_62560.1">
    <property type="protein sequence ID" value="SMTH1_62560.1"/>
    <property type="gene ID" value="SMTH1_62560"/>
</dbReference>
<feature type="domain" description="MIR" evidence="4">
    <location>
        <begin position="140"/>
        <end position="194"/>
    </location>
</feature>
<dbReference type="InterPro" id="IPR036300">
    <property type="entry name" value="MIR_dom_sf"/>
</dbReference>
<name>A0AA85BMP1_9TREM</name>
<dbReference type="PANTHER" id="PTHR46809">
    <property type="entry name" value="STROMAL CELL-DERIVED FACTOR 2-LIKE PROTEIN"/>
    <property type="match status" value="1"/>
</dbReference>
<dbReference type="SUPFAM" id="SSF82109">
    <property type="entry name" value="MIR domain"/>
    <property type="match status" value="1"/>
</dbReference>
<evidence type="ECO:0000313" key="5">
    <source>
        <dbReference type="Proteomes" id="UP000050791"/>
    </source>
</evidence>
<dbReference type="AlphaFoldDB" id="A0AA85BMP1"/>
<feature type="signal peptide" evidence="3">
    <location>
        <begin position="1"/>
        <end position="19"/>
    </location>
</feature>
<feature type="domain" description="MIR" evidence="4">
    <location>
        <begin position="21"/>
        <end position="75"/>
    </location>
</feature>
<dbReference type="Gene3D" id="2.80.10.50">
    <property type="match status" value="1"/>
</dbReference>
<feature type="domain" description="MIR" evidence="4">
    <location>
        <begin position="84"/>
        <end position="139"/>
    </location>
</feature>
<accession>A0AA85BMP1</accession>